<keyword evidence="3 6" id="KW-0812">Transmembrane</keyword>
<name>A0AAE0N2A5_9PEZI</name>
<feature type="transmembrane region" description="Helical" evidence="6">
    <location>
        <begin position="450"/>
        <end position="470"/>
    </location>
</feature>
<comment type="similarity">
    <text evidence="2">Belongs to the major facilitator superfamily.</text>
</comment>
<keyword evidence="4 6" id="KW-1133">Transmembrane helix</keyword>
<dbReference type="PANTHER" id="PTHR23502:SF68">
    <property type="entry name" value="MULTIDRUG TRANSPORTER, PUTATIVE (AFU_ORTHOLOGUE AFUA_3G01120)-RELATED"/>
    <property type="match status" value="1"/>
</dbReference>
<evidence type="ECO:0000313" key="9">
    <source>
        <dbReference type="Proteomes" id="UP001285441"/>
    </source>
</evidence>
<reference evidence="8" key="2">
    <citation type="submission" date="2023-06" db="EMBL/GenBank/DDBJ databases">
        <authorList>
            <consortium name="Lawrence Berkeley National Laboratory"/>
            <person name="Haridas S."/>
            <person name="Hensen N."/>
            <person name="Bonometti L."/>
            <person name="Westerberg I."/>
            <person name="Brannstrom I.O."/>
            <person name="Guillou S."/>
            <person name="Cros-Aarteil S."/>
            <person name="Calhoun S."/>
            <person name="Kuo A."/>
            <person name="Mondo S."/>
            <person name="Pangilinan J."/>
            <person name="Riley R."/>
            <person name="LaButti K."/>
            <person name="Andreopoulos B."/>
            <person name="Lipzen A."/>
            <person name="Chen C."/>
            <person name="Yanf M."/>
            <person name="Daum C."/>
            <person name="Ng V."/>
            <person name="Clum A."/>
            <person name="Steindorff A."/>
            <person name="Ohm R."/>
            <person name="Martin F."/>
            <person name="Silar P."/>
            <person name="Natvig D."/>
            <person name="Lalanne C."/>
            <person name="Gautier V."/>
            <person name="Ament-velasquez S.L."/>
            <person name="Kruys A."/>
            <person name="Hutchinson M.I."/>
            <person name="Powell A.J."/>
            <person name="Barry K."/>
            <person name="Miller A.N."/>
            <person name="Grigoriev I.V."/>
            <person name="Debuchy R."/>
            <person name="Gladieux P."/>
            <person name="Thoren M.H."/>
            <person name="Johannesson H."/>
        </authorList>
    </citation>
    <scope>NUCLEOTIDE SEQUENCE</scope>
    <source>
        <strain evidence="8">CBS 232.78</strain>
    </source>
</reference>
<comment type="subcellular location">
    <subcellularLocation>
        <location evidence="1">Membrane</location>
        <topology evidence="1">Multi-pass membrane protein</topology>
    </subcellularLocation>
</comment>
<proteinExistence type="inferred from homology"/>
<feature type="transmembrane region" description="Helical" evidence="6">
    <location>
        <begin position="412"/>
        <end position="430"/>
    </location>
</feature>
<dbReference type="PANTHER" id="PTHR23502">
    <property type="entry name" value="MAJOR FACILITATOR SUPERFAMILY"/>
    <property type="match status" value="1"/>
</dbReference>
<sequence>MTNTHERSRLLPDGIAAEDSEDDNVVFWEDSSDPENPQNWPRGTAWRQIAIVSLLSFLIPLGATMFAPAVHQVMLEFSSTNEALSALIVSIYVLGWALGPLVLAPLSEVHGRMVIYTWSNWLYVLATVACALAPNLPALVVFRFLAGAVGSTPMAIGGGTISDLMGIQQRGLALSVYMFGSILGPTVGLVLGGSVADVLGWRWICWVSAGVYSLVAAAQLVFSSETYPSVILARKTKRLQEKTGNLALRSKLDDGLSSRQVLARAIIRPAKMTVLSPINAVLSLVSAYLNGLGFLLLTSAPVLFRVEYGFSPRQVGLAFIGYGVGTVAGLLSFTATSDRYIRRRAALGLLKAEDRLLPVVATGPLLAFGFLLFGWGAYFHAHWLVPVVATGVIGASTVLFFSAVIGYLIDCFTIYAASAIAANTVLRSVGGTLLPLAGRDLFDTLGWGGGSSVLALGAILLTPALVYLYVKGESIRHKHPVHL</sequence>
<feature type="transmembrane region" description="Helical" evidence="6">
    <location>
        <begin position="356"/>
        <end position="377"/>
    </location>
</feature>
<feature type="transmembrane region" description="Helical" evidence="6">
    <location>
        <begin position="115"/>
        <end position="134"/>
    </location>
</feature>
<feature type="domain" description="Major facilitator superfamily (MFS) profile" evidence="7">
    <location>
        <begin position="48"/>
        <end position="475"/>
    </location>
</feature>
<feature type="transmembrane region" description="Helical" evidence="6">
    <location>
        <begin position="83"/>
        <end position="103"/>
    </location>
</feature>
<feature type="transmembrane region" description="Helical" evidence="6">
    <location>
        <begin position="317"/>
        <end position="335"/>
    </location>
</feature>
<feature type="transmembrane region" description="Helical" evidence="6">
    <location>
        <begin position="383"/>
        <end position="405"/>
    </location>
</feature>
<evidence type="ECO:0000256" key="3">
    <source>
        <dbReference type="ARBA" id="ARBA00022692"/>
    </source>
</evidence>
<evidence type="ECO:0000313" key="8">
    <source>
        <dbReference type="EMBL" id="KAK3367528.1"/>
    </source>
</evidence>
<feature type="transmembrane region" description="Helical" evidence="6">
    <location>
        <begin position="174"/>
        <end position="195"/>
    </location>
</feature>
<dbReference type="InterPro" id="IPR036259">
    <property type="entry name" value="MFS_trans_sf"/>
</dbReference>
<dbReference type="GO" id="GO:0022857">
    <property type="term" value="F:transmembrane transporter activity"/>
    <property type="evidence" value="ECO:0007669"/>
    <property type="project" value="InterPro"/>
</dbReference>
<dbReference type="Pfam" id="PF07690">
    <property type="entry name" value="MFS_1"/>
    <property type="match status" value="1"/>
</dbReference>
<evidence type="ECO:0000256" key="4">
    <source>
        <dbReference type="ARBA" id="ARBA00022989"/>
    </source>
</evidence>
<evidence type="ECO:0000256" key="5">
    <source>
        <dbReference type="ARBA" id="ARBA00023136"/>
    </source>
</evidence>
<comment type="caution">
    <text evidence="8">The sequence shown here is derived from an EMBL/GenBank/DDBJ whole genome shotgun (WGS) entry which is preliminary data.</text>
</comment>
<keyword evidence="9" id="KW-1185">Reference proteome</keyword>
<dbReference type="CDD" id="cd17323">
    <property type="entry name" value="MFS_Tpo1_MDR_like"/>
    <property type="match status" value="1"/>
</dbReference>
<feature type="transmembrane region" description="Helical" evidence="6">
    <location>
        <begin position="201"/>
        <end position="222"/>
    </location>
</feature>
<dbReference type="SUPFAM" id="SSF103473">
    <property type="entry name" value="MFS general substrate transporter"/>
    <property type="match status" value="1"/>
</dbReference>
<organism evidence="8 9">
    <name type="scientific">Podospora didyma</name>
    <dbReference type="NCBI Taxonomy" id="330526"/>
    <lineage>
        <taxon>Eukaryota</taxon>
        <taxon>Fungi</taxon>
        <taxon>Dikarya</taxon>
        <taxon>Ascomycota</taxon>
        <taxon>Pezizomycotina</taxon>
        <taxon>Sordariomycetes</taxon>
        <taxon>Sordariomycetidae</taxon>
        <taxon>Sordariales</taxon>
        <taxon>Podosporaceae</taxon>
        <taxon>Podospora</taxon>
    </lineage>
</organism>
<feature type="transmembrane region" description="Helical" evidence="6">
    <location>
        <begin position="140"/>
        <end position="162"/>
    </location>
</feature>
<dbReference type="InterPro" id="IPR020846">
    <property type="entry name" value="MFS_dom"/>
</dbReference>
<evidence type="ECO:0000256" key="6">
    <source>
        <dbReference type="SAM" id="Phobius"/>
    </source>
</evidence>
<dbReference type="AlphaFoldDB" id="A0AAE0N2A5"/>
<dbReference type="Proteomes" id="UP001285441">
    <property type="component" value="Unassembled WGS sequence"/>
</dbReference>
<keyword evidence="5 6" id="KW-0472">Membrane</keyword>
<dbReference type="PROSITE" id="PS50850">
    <property type="entry name" value="MFS"/>
    <property type="match status" value="1"/>
</dbReference>
<protein>
    <submittedName>
        <fullName evidence="8">Major facilitator superfamily domain-containing protein</fullName>
    </submittedName>
</protein>
<evidence type="ECO:0000256" key="1">
    <source>
        <dbReference type="ARBA" id="ARBA00004141"/>
    </source>
</evidence>
<feature type="transmembrane region" description="Helical" evidence="6">
    <location>
        <begin position="49"/>
        <end position="71"/>
    </location>
</feature>
<reference evidence="8" key="1">
    <citation type="journal article" date="2023" name="Mol. Phylogenet. Evol.">
        <title>Genome-scale phylogeny and comparative genomics of the fungal order Sordariales.</title>
        <authorList>
            <person name="Hensen N."/>
            <person name="Bonometti L."/>
            <person name="Westerberg I."/>
            <person name="Brannstrom I.O."/>
            <person name="Guillou S."/>
            <person name="Cros-Aarteil S."/>
            <person name="Calhoun S."/>
            <person name="Haridas S."/>
            <person name="Kuo A."/>
            <person name="Mondo S."/>
            <person name="Pangilinan J."/>
            <person name="Riley R."/>
            <person name="LaButti K."/>
            <person name="Andreopoulos B."/>
            <person name="Lipzen A."/>
            <person name="Chen C."/>
            <person name="Yan M."/>
            <person name="Daum C."/>
            <person name="Ng V."/>
            <person name="Clum A."/>
            <person name="Steindorff A."/>
            <person name="Ohm R.A."/>
            <person name="Martin F."/>
            <person name="Silar P."/>
            <person name="Natvig D.O."/>
            <person name="Lalanne C."/>
            <person name="Gautier V."/>
            <person name="Ament-Velasquez S.L."/>
            <person name="Kruys A."/>
            <person name="Hutchinson M.I."/>
            <person name="Powell A.J."/>
            <person name="Barry K."/>
            <person name="Miller A.N."/>
            <person name="Grigoriev I.V."/>
            <person name="Debuchy R."/>
            <person name="Gladieux P."/>
            <person name="Hiltunen Thoren M."/>
            <person name="Johannesson H."/>
        </authorList>
    </citation>
    <scope>NUCLEOTIDE SEQUENCE</scope>
    <source>
        <strain evidence="8">CBS 232.78</strain>
    </source>
</reference>
<dbReference type="EMBL" id="JAULSW010000011">
    <property type="protein sequence ID" value="KAK3367528.1"/>
    <property type="molecule type" value="Genomic_DNA"/>
</dbReference>
<accession>A0AAE0N2A5</accession>
<feature type="transmembrane region" description="Helical" evidence="6">
    <location>
        <begin position="274"/>
        <end position="297"/>
    </location>
</feature>
<dbReference type="GO" id="GO:0016020">
    <property type="term" value="C:membrane"/>
    <property type="evidence" value="ECO:0007669"/>
    <property type="project" value="UniProtKB-SubCell"/>
</dbReference>
<evidence type="ECO:0000256" key="2">
    <source>
        <dbReference type="ARBA" id="ARBA00008335"/>
    </source>
</evidence>
<gene>
    <name evidence="8" type="ORF">B0H63DRAFT_404893</name>
</gene>
<dbReference type="InterPro" id="IPR011701">
    <property type="entry name" value="MFS"/>
</dbReference>
<dbReference type="Gene3D" id="1.20.1250.20">
    <property type="entry name" value="MFS general substrate transporter like domains"/>
    <property type="match status" value="1"/>
</dbReference>
<evidence type="ECO:0000259" key="7">
    <source>
        <dbReference type="PROSITE" id="PS50850"/>
    </source>
</evidence>